<gene>
    <name evidence="1" type="ORF">THAOC_36633</name>
</gene>
<comment type="caution">
    <text evidence="1">The sequence shown here is derived from an EMBL/GenBank/DDBJ whole genome shotgun (WGS) entry which is preliminary data.</text>
</comment>
<keyword evidence="2" id="KW-1185">Reference proteome</keyword>
<feature type="non-terminal residue" evidence="1">
    <location>
        <position position="1"/>
    </location>
</feature>
<name>K0QZ74_THAOC</name>
<protein>
    <submittedName>
        <fullName evidence="1">Uncharacterized protein</fullName>
    </submittedName>
</protein>
<organism evidence="1 2">
    <name type="scientific">Thalassiosira oceanica</name>
    <name type="common">Marine diatom</name>
    <dbReference type="NCBI Taxonomy" id="159749"/>
    <lineage>
        <taxon>Eukaryota</taxon>
        <taxon>Sar</taxon>
        <taxon>Stramenopiles</taxon>
        <taxon>Ochrophyta</taxon>
        <taxon>Bacillariophyta</taxon>
        <taxon>Coscinodiscophyceae</taxon>
        <taxon>Thalassiosirophycidae</taxon>
        <taxon>Thalassiosirales</taxon>
        <taxon>Thalassiosiraceae</taxon>
        <taxon>Thalassiosira</taxon>
    </lineage>
</organism>
<dbReference type="Proteomes" id="UP000266841">
    <property type="component" value="Unassembled WGS sequence"/>
</dbReference>
<proteinExistence type="predicted"/>
<evidence type="ECO:0000313" key="1">
    <source>
        <dbReference type="EMBL" id="EJK44798.1"/>
    </source>
</evidence>
<reference evidence="1 2" key="1">
    <citation type="journal article" date="2012" name="Genome Biol.">
        <title>Genome and low-iron response of an oceanic diatom adapted to chronic iron limitation.</title>
        <authorList>
            <person name="Lommer M."/>
            <person name="Specht M."/>
            <person name="Roy A.S."/>
            <person name="Kraemer L."/>
            <person name="Andreson R."/>
            <person name="Gutowska M.A."/>
            <person name="Wolf J."/>
            <person name="Bergner S.V."/>
            <person name="Schilhabel M.B."/>
            <person name="Klostermeier U.C."/>
            <person name="Beiko R.G."/>
            <person name="Rosenstiel P."/>
            <person name="Hippler M."/>
            <person name="Laroche J."/>
        </authorList>
    </citation>
    <scope>NUCLEOTIDE SEQUENCE [LARGE SCALE GENOMIC DNA]</scope>
    <source>
        <strain evidence="1 2">CCMP1005</strain>
    </source>
</reference>
<accession>K0QZ74</accession>
<dbReference type="AlphaFoldDB" id="K0QZ74"/>
<dbReference type="EMBL" id="AGNL01049200">
    <property type="protein sequence ID" value="EJK44798.1"/>
    <property type="molecule type" value="Genomic_DNA"/>
</dbReference>
<sequence length="145" mass="16272">TQRSNVNLDLLMRCTRQDVMPSVSRKSALPLLKVAVAEEEKTGVNLKNTNNVLRSRCVDACVEEWKETLAKPLLALESRDKNISRILAANSVEHRDLPLTIQVELLEKALCAAKIELDDVKAELLYREEQVEKLTSKLSGSQHHG</sequence>
<evidence type="ECO:0000313" key="2">
    <source>
        <dbReference type="Proteomes" id="UP000266841"/>
    </source>
</evidence>